<sequence>MNCITLTIASHTPSFSIVFRLLFLDLHQDRNGFQQIPPSCHSELDEMVYSAEDYTCLRGRQIQRFEEYYPNQIGADLVELAKRIAPDFFHERYNAEELFPDSWIANTRSISGVLRTFRKTAKKLLEGHESQAVALFGLQEVEEAAEHKPAEKAAYNPAPQQATVRTTAGKQKPTSENESSTCKHANREIDALKATLDKEQERRAR</sequence>
<feature type="compositionally biased region" description="Basic and acidic residues" evidence="1">
    <location>
        <begin position="185"/>
        <end position="205"/>
    </location>
</feature>
<protein>
    <submittedName>
        <fullName evidence="2">Uncharacterized protein</fullName>
    </submittedName>
</protein>
<comment type="caution">
    <text evidence="2">The sequence shown here is derived from an EMBL/GenBank/DDBJ whole genome shotgun (WGS) entry which is preliminary data.</text>
</comment>
<name>A0A395M7Z6_9HYPO</name>
<reference evidence="2 3" key="1">
    <citation type="journal article" date="2018" name="PLoS Pathog.">
        <title>Evolution of structural diversity of trichothecenes, a family of toxins produced by plant pathogenic and entomopathogenic fungi.</title>
        <authorList>
            <person name="Proctor R.H."/>
            <person name="McCormick S.P."/>
            <person name="Kim H.S."/>
            <person name="Cardoza R.E."/>
            <person name="Stanley A.M."/>
            <person name="Lindo L."/>
            <person name="Kelly A."/>
            <person name="Brown D.W."/>
            <person name="Lee T."/>
            <person name="Vaughan M.M."/>
            <person name="Alexander N.J."/>
            <person name="Busman M."/>
            <person name="Gutierrez S."/>
        </authorList>
    </citation>
    <scope>NUCLEOTIDE SEQUENCE [LARGE SCALE GENOMIC DNA]</scope>
    <source>
        <strain evidence="2 3">NRRL 13405</strain>
    </source>
</reference>
<evidence type="ECO:0000256" key="1">
    <source>
        <dbReference type="SAM" id="MobiDB-lite"/>
    </source>
</evidence>
<dbReference type="EMBL" id="PXXK01000467">
    <property type="protein sequence ID" value="RFN44022.1"/>
    <property type="molecule type" value="Genomic_DNA"/>
</dbReference>
<proteinExistence type="predicted"/>
<organism evidence="2 3">
    <name type="scientific">Fusarium flagelliforme</name>
    <dbReference type="NCBI Taxonomy" id="2675880"/>
    <lineage>
        <taxon>Eukaryota</taxon>
        <taxon>Fungi</taxon>
        <taxon>Dikarya</taxon>
        <taxon>Ascomycota</taxon>
        <taxon>Pezizomycotina</taxon>
        <taxon>Sordariomycetes</taxon>
        <taxon>Hypocreomycetidae</taxon>
        <taxon>Hypocreales</taxon>
        <taxon>Nectriaceae</taxon>
        <taxon>Fusarium</taxon>
        <taxon>Fusarium incarnatum-equiseti species complex</taxon>
    </lineage>
</organism>
<evidence type="ECO:0000313" key="2">
    <source>
        <dbReference type="EMBL" id="RFN44022.1"/>
    </source>
</evidence>
<gene>
    <name evidence="2" type="ORF">FIE12Z_11727</name>
</gene>
<accession>A0A395M7Z6</accession>
<evidence type="ECO:0000313" key="3">
    <source>
        <dbReference type="Proteomes" id="UP000265631"/>
    </source>
</evidence>
<keyword evidence="3" id="KW-1185">Reference proteome</keyword>
<feature type="region of interest" description="Disordered" evidence="1">
    <location>
        <begin position="147"/>
        <end position="205"/>
    </location>
</feature>
<dbReference type="Proteomes" id="UP000265631">
    <property type="component" value="Unassembled WGS sequence"/>
</dbReference>
<feature type="compositionally biased region" description="Polar residues" evidence="1">
    <location>
        <begin position="158"/>
        <end position="183"/>
    </location>
</feature>
<dbReference type="AlphaFoldDB" id="A0A395M7Z6"/>